<dbReference type="OrthoDB" id="9797341at2"/>
<gene>
    <name evidence="2" type="ORF">WA1_08575</name>
</gene>
<feature type="domain" description="HTH luxR-type" evidence="1">
    <location>
        <begin position="154"/>
        <end position="195"/>
    </location>
</feature>
<keyword evidence="3" id="KW-1185">Reference proteome</keyword>
<dbReference type="RefSeq" id="WP_017745480.1">
    <property type="nucleotide sequence ID" value="NZ_KQ976354.1"/>
</dbReference>
<dbReference type="SUPFAM" id="SSF46894">
    <property type="entry name" value="C-terminal effector domain of the bipartite response regulators"/>
    <property type="match status" value="1"/>
</dbReference>
<evidence type="ECO:0000313" key="3">
    <source>
        <dbReference type="Proteomes" id="UP000076925"/>
    </source>
</evidence>
<dbReference type="InterPro" id="IPR000792">
    <property type="entry name" value="Tscrpt_reg_LuxR_C"/>
</dbReference>
<accession>A0A139WS03</accession>
<reference evidence="2 3" key="1">
    <citation type="journal article" date="2013" name="Genome Biol. Evol.">
        <title>Genomes of Stigonematalean cyanobacteria (subsection V) and the evolution of oxygenic photosynthesis from prokaryotes to plastids.</title>
        <authorList>
            <person name="Dagan T."/>
            <person name="Roettger M."/>
            <person name="Stucken K."/>
            <person name="Landan G."/>
            <person name="Koch R."/>
            <person name="Major P."/>
            <person name="Gould S.B."/>
            <person name="Goremykin V.V."/>
            <person name="Rippka R."/>
            <person name="Tandeau de Marsac N."/>
            <person name="Gugger M."/>
            <person name="Lockhart P.J."/>
            <person name="Allen J.F."/>
            <person name="Brune I."/>
            <person name="Maus I."/>
            <person name="Puhler A."/>
            <person name="Martin W.F."/>
        </authorList>
    </citation>
    <scope>NUCLEOTIDE SEQUENCE [LARGE SCALE GENOMIC DNA]</scope>
    <source>
        <strain evidence="2 3">PCC 7110</strain>
    </source>
</reference>
<dbReference type="EMBL" id="ANNX02000052">
    <property type="protein sequence ID" value="KYC35203.1"/>
    <property type="molecule type" value="Genomic_DNA"/>
</dbReference>
<sequence>MITITKTFTTKAVHTQQSHDAQCYDVQGASFLQEVIESLQDGILILTKTGELIHANTSAYHILTQLNQNNSHSDLVPTAIWNLCKSLLENKNFFPEESIVLSNEIALDKATVFRVRVRWLNADKLLQSCFLVTIENRYESLKNIALTEIKKYDLTPREAEIWYLYRAKLSYKEIAHQLYITVNTVKKHMKNIHAKRHNSDQ</sequence>
<dbReference type="GO" id="GO:0003677">
    <property type="term" value="F:DNA binding"/>
    <property type="evidence" value="ECO:0007669"/>
    <property type="project" value="InterPro"/>
</dbReference>
<organism evidence="2 3">
    <name type="scientific">Scytonema hofmannii PCC 7110</name>
    <dbReference type="NCBI Taxonomy" id="128403"/>
    <lineage>
        <taxon>Bacteria</taxon>
        <taxon>Bacillati</taxon>
        <taxon>Cyanobacteriota</taxon>
        <taxon>Cyanophyceae</taxon>
        <taxon>Nostocales</taxon>
        <taxon>Scytonemataceae</taxon>
        <taxon>Scytonema</taxon>
    </lineage>
</organism>
<dbReference type="Pfam" id="PF00196">
    <property type="entry name" value="GerE"/>
    <property type="match status" value="1"/>
</dbReference>
<dbReference type="Proteomes" id="UP000076925">
    <property type="component" value="Unassembled WGS sequence"/>
</dbReference>
<name>A0A139WS03_9CYAN</name>
<dbReference type="STRING" id="128403.WA1_08575"/>
<dbReference type="AlphaFoldDB" id="A0A139WS03"/>
<comment type="caution">
    <text evidence="2">The sequence shown here is derived from an EMBL/GenBank/DDBJ whole genome shotgun (WGS) entry which is preliminary data.</text>
</comment>
<dbReference type="PRINTS" id="PR00038">
    <property type="entry name" value="HTHLUXR"/>
</dbReference>
<proteinExistence type="predicted"/>
<dbReference type="Gene3D" id="1.10.10.10">
    <property type="entry name" value="Winged helix-like DNA-binding domain superfamily/Winged helix DNA-binding domain"/>
    <property type="match status" value="1"/>
</dbReference>
<dbReference type="GO" id="GO:0006355">
    <property type="term" value="P:regulation of DNA-templated transcription"/>
    <property type="evidence" value="ECO:0007669"/>
    <property type="project" value="InterPro"/>
</dbReference>
<protein>
    <submittedName>
        <fullName evidence="2">Helix-turn-helix transcriptional regulator</fullName>
    </submittedName>
</protein>
<dbReference type="InterPro" id="IPR036388">
    <property type="entry name" value="WH-like_DNA-bd_sf"/>
</dbReference>
<evidence type="ECO:0000313" key="2">
    <source>
        <dbReference type="EMBL" id="KYC35203.1"/>
    </source>
</evidence>
<evidence type="ECO:0000259" key="1">
    <source>
        <dbReference type="Pfam" id="PF00196"/>
    </source>
</evidence>
<dbReference type="InterPro" id="IPR016032">
    <property type="entry name" value="Sig_transdc_resp-reg_C-effctor"/>
</dbReference>